<accession>A0A6A5V6D5</accession>
<sequence length="55" mass="6524">MSLHNRTLQSFTIKLRRHRIRRRRKRCHVRHSAPTITVPITSYSLLALPTFQTGI</sequence>
<evidence type="ECO:0000313" key="2">
    <source>
        <dbReference type="Proteomes" id="UP000800036"/>
    </source>
</evidence>
<dbReference type="AlphaFoldDB" id="A0A6A5V6D5"/>
<dbReference type="Proteomes" id="UP000800036">
    <property type="component" value="Unassembled WGS sequence"/>
</dbReference>
<reference evidence="1" key="1">
    <citation type="journal article" date="2020" name="Stud. Mycol.">
        <title>101 Dothideomycetes genomes: a test case for predicting lifestyles and emergence of pathogens.</title>
        <authorList>
            <person name="Haridas S."/>
            <person name="Albert R."/>
            <person name="Binder M."/>
            <person name="Bloem J."/>
            <person name="Labutti K."/>
            <person name="Salamov A."/>
            <person name="Andreopoulos B."/>
            <person name="Baker S."/>
            <person name="Barry K."/>
            <person name="Bills G."/>
            <person name="Bluhm B."/>
            <person name="Cannon C."/>
            <person name="Castanera R."/>
            <person name="Culley D."/>
            <person name="Daum C."/>
            <person name="Ezra D."/>
            <person name="Gonzalez J."/>
            <person name="Henrissat B."/>
            <person name="Kuo A."/>
            <person name="Liang C."/>
            <person name="Lipzen A."/>
            <person name="Lutzoni F."/>
            <person name="Magnuson J."/>
            <person name="Mondo S."/>
            <person name="Nolan M."/>
            <person name="Ohm R."/>
            <person name="Pangilinan J."/>
            <person name="Park H.-J."/>
            <person name="Ramirez L."/>
            <person name="Alfaro M."/>
            <person name="Sun H."/>
            <person name="Tritt A."/>
            <person name="Yoshinaga Y."/>
            <person name="Zwiers L.-H."/>
            <person name="Turgeon B."/>
            <person name="Goodwin S."/>
            <person name="Spatafora J."/>
            <person name="Crous P."/>
            <person name="Grigoriev I."/>
        </authorList>
    </citation>
    <scope>NUCLEOTIDE SEQUENCE</scope>
    <source>
        <strain evidence="1">CBS 107.79</strain>
    </source>
</reference>
<gene>
    <name evidence="1" type="ORF">BU23DRAFT_555770</name>
</gene>
<proteinExistence type="predicted"/>
<keyword evidence="2" id="KW-1185">Reference proteome</keyword>
<evidence type="ECO:0000313" key="1">
    <source>
        <dbReference type="EMBL" id="KAF1971592.1"/>
    </source>
</evidence>
<protein>
    <submittedName>
        <fullName evidence="1">Uncharacterized protein</fullName>
    </submittedName>
</protein>
<organism evidence="1 2">
    <name type="scientific">Bimuria novae-zelandiae CBS 107.79</name>
    <dbReference type="NCBI Taxonomy" id="1447943"/>
    <lineage>
        <taxon>Eukaryota</taxon>
        <taxon>Fungi</taxon>
        <taxon>Dikarya</taxon>
        <taxon>Ascomycota</taxon>
        <taxon>Pezizomycotina</taxon>
        <taxon>Dothideomycetes</taxon>
        <taxon>Pleosporomycetidae</taxon>
        <taxon>Pleosporales</taxon>
        <taxon>Massarineae</taxon>
        <taxon>Didymosphaeriaceae</taxon>
        <taxon>Bimuria</taxon>
    </lineage>
</organism>
<name>A0A6A5V6D5_9PLEO</name>
<dbReference type="EMBL" id="ML976692">
    <property type="protein sequence ID" value="KAF1971592.1"/>
    <property type="molecule type" value="Genomic_DNA"/>
</dbReference>